<dbReference type="Gene3D" id="2.70.50.70">
    <property type="match status" value="1"/>
</dbReference>
<dbReference type="Proteomes" id="UP000789706">
    <property type="component" value="Unassembled WGS sequence"/>
</dbReference>
<comment type="caution">
    <text evidence="2">The sequence shown here is derived from an EMBL/GenBank/DDBJ whole genome shotgun (WGS) entry which is preliminary data.</text>
</comment>
<gene>
    <name evidence="2" type="ORF">DEBURN_LOCUS7687</name>
</gene>
<organism evidence="2 3">
    <name type="scientific">Diversispora eburnea</name>
    <dbReference type="NCBI Taxonomy" id="1213867"/>
    <lineage>
        <taxon>Eukaryota</taxon>
        <taxon>Fungi</taxon>
        <taxon>Fungi incertae sedis</taxon>
        <taxon>Mucoromycota</taxon>
        <taxon>Glomeromycotina</taxon>
        <taxon>Glomeromycetes</taxon>
        <taxon>Diversisporales</taxon>
        <taxon>Diversisporaceae</taxon>
        <taxon>Diversispora</taxon>
    </lineage>
</organism>
<dbReference type="OrthoDB" id="2342176at2759"/>
<accession>A0A9N9BCE9</accession>
<dbReference type="PANTHER" id="PTHR36182">
    <property type="entry name" value="PROTEIN, PUTATIVE (AFU_ORTHOLOGUE AFUA_6G10930)-RELATED"/>
    <property type="match status" value="1"/>
</dbReference>
<dbReference type="EMBL" id="CAJVPK010000974">
    <property type="protein sequence ID" value="CAG8563069.1"/>
    <property type="molecule type" value="Genomic_DNA"/>
</dbReference>
<proteinExistence type="predicted"/>
<evidence type="ECO:0000256" key="1">
    <source>
        <dbReference type="SAM" id="MobiDB-lite"/>
    </source>
</evidence>
<dbReference type="AlphaFoldDB" id="A0A9N9BCE9"/>
<evidence type="ECO:0000313" key="3">
    <source>
        <dbReference type="Proteomes" id="UP000789706"/>
    </source>
</evidence>
<protein>
    <submittedName>
        <fullName evidence="2">10997_t:CDS:1</fullName>
    </submittedName>
</protein>
<feature type="non-terminal residue" evidence="2">
    <location>
        <position position="1"/>
    </location>
</feature>
<reference evidence="2" key="1">
    <citation type="submission" date="2021-06" db="EMBL/GenBank/DDBJ databases">
        <authorList>
            <person name="Kallberg Y."/>
            <person name="Tangrot J."/>
            <person name="Rosling A."/>
        </authorList>
    </citation>
    <scope>NUCLEOTIDE SEQUENCE</scope>
    <source>
        <strain evidence="2">AZ414A</strain>
    </source>
</reference>
<name>A0A9N9BCE9_9GLOM</name>
<keyword evidence="3" id="KW-1185">Reference proteome</keyword>
<evidence type="ECO:0000313" key="2">
    <source>
        <dbReference type="EMBL" id="CAG8563069.1"/>
    </source>
</evidence>
<sequence>MSYPPARGHPLNPNTVVDRDCLTAPLNGGPGCPAKPFPCGGYPVDSAFGVTFNAGQVFEVQFQNPGVPNPTDTSDQGRHNGGLCEFALSYNGGSTWTKIATYHRTCPDVFYRWPVKIPENAPTCDTLGQCILSWSWINALGNREFYQNCADVRIMGQSTTPLPIIDITKANLPEFGTTLTPEGDPANTGNARGSGPLAEDVTANLQPFAPGTTNTQPSPKKPSPSCEEGIIRCVRNNRSPYYIACHNGKKTTLKCKGRSENLKTFKNAAKVHKTKNDKPAVIVYDIVCRLVHQNPEILYFLQGDAKDNADIGTYIAVFVSNEGVALRRMESHSARSRAQTPVEVGDFNEEESMRYLGKLEEVANKFMDGQSFEEIYIDSFRKLFANEEEYIGVLKDTFGKTL</sequence>
<feature type="region of interest" description="Disordered" evidence="1">
    <location>
        <begin position="177"/>
        <end position="227"/>
    </location>
</feature>
<dbReference type="PANTHER" id="PTHR36182:SF1">
    <property type="entry name" value="PROTEIN, PUTATIVE (AFU_ORTHOLOGUE AFUA_6G10930)-RELATED"/>
    <property type="match status" value="1"/>
</dbReference>